<dbReference type="Pfam" id="PF05136">
    <property type="entry name" value="Phage_portal_2"/>
    <property type="match status" value="1"/>
</dbReference>
<dbReference type="OrthoDB" id="622132at2"/>
<evidence type="ECO:0000256" key="1">
    <source>
        <dbReference type="SAM" id="MobiDB-lite"/>
    </source>
</evidence>
<dbReference type="RefSeq" id="WP_084254528.1">
    <property type="nucleotide sequence ID" value="NZ_CP069810.1"/>
</dbReference>
<feature type="compositionally biased region" description="Basic and acidic residues" evidence="1">
    <location>
        <begin position="457"/>
        <end position="478"/>
    </location>
</feature>
<dbReference type="GeneID" id="303491515"/>
<protein>
    <submittedName>
        <fullName evidence="2 3">Phage portal protein</fullName>
    </submittedName>
</protein>
<dbReference type="GO" id="GO:0019068">
    <property type="term" value="P:virion assembly"/>
    <property type="evidence" value="ECO:0007669"/>
    <property type="project" value="InterPro"/>
</dbReference>
<keyword evidence="4" id="KW-1185">Reference proteome</keyword>
<reference evidence="2 4" key="2">
    <citation type="submission" date="2021-02" db="EMBL/GenBank/DDBJ databases">
        <title>Complete Genome Sequence of Cupriavidus oxalaticus Strain Ox1, a Soil Oxalate-Degrading Species.</title>
        <authorList>
            <person name="Palmieri F."/>
            <person name="Udriet P."/>
            <person name="Deuasquier M."/>
            <person name="Beaudoing E."/>
            <person name="Johnson S.L."/>
            <person name="Davenport K.W."/>
            <person name="Chain P.S."/>
            <person name="Bindschedler S."/>
            <person name="Junier P."/>
        </authorList>
    </citation>
    <scope>NUCLEOTIDE SEQUENCE [LARGE SCALE GENOMIC DNA]</scope>
    <source>
        <strain evidence="2 4">Ox1</strain>
    </source>
</reference>
<evidence type="ECO:0000313" key="4">
    <source>
        <dbReference type="Proteomes" id="UP000623307"/>
    </source>
</evidence>
<dbReference type="Proteomes" id="UP000623307">
    <property type="component" value="Chromosome 2"/>
</dbReference>
<proteinExistence type="predicted"/>
<sequence>MASARKRKAAAQAAAQGAGGGVLAVKARYDAAGSGRRMRGWNPPTSGPNRAITGLQKIRDRARDAGRNDWSGESSTQHWTTNLIGIGIVPRLRRIKSKNRKQELNDLWDAWVSQADADGVLNFYGLQTLAVRSWLESGEVFARLRPRQIDAPLAVPLQVQLIEADFVPLLDADYWPGMPAGNTIRQGIERNKYGRRVAYWMYRDHPGDGQLSSAIDASRLLRVPADQVLHMFEPKRPGQLRGVSSLAPILARLRNVADFDDNVLERQKLANLFTVFITRTMPGGVDGDFDPLTNLPVDWGNDGLPLAGLEPGMSQELDPGQDVKFSAPPDAGTAYPDYMRTQHLGTAAGQGLPYELFSGDIKEVSDRTLRVIINEFRRFAEQRQWQIVIPMLCQPIRDAWVDAGVLSGAISVEEANDAKRVEWAPHGWQYIHPVQDVQGKKLEVDAGFRSRSSVIAERGDDPEQVDAERAADKERDEELGLFTAPIQPDPNRSDGDSSGESSPGRRPDSNKAKK</sequence>
<dbReference type="InterPro" id="IPR006429">
    <property type="entry name" value="Phage_lambda_portal"/>
</dbReference>
<reference evidence="3" key="1">
    <citation type="submission" date="2018-01" db="EMBL/GenBank/DDBJ databases">
        <authorList>
            <person name="Clerissi C."/>
        </authorList>
    </citation>
    <scope>NUCLEOTIDE SEQUENCE</scope>
    <source>
        <strain evidence="3">Cupriavidus oxalaticus LMG 2235</strain>
    </source>
</reference>
<dbReference type="AlphaFoldDB" id="A0A375GF29"/>
<feature type="compositionally biased region" description="Basic and acidic residues" evidence="1">
    <location>
        <begin position="503"/>
        <end position="514"/>
    </location>
</feature>
<dbReference type="EMBL" id="CP069812">
    <property type="protein sequence ID" value="QRQ95415.1"/>
    <property type="molecule type" value="Genomic_DNA"/>
</dbReference>
<dbReference type="GO" id="GO:0005198">
    <property type="term" value="F:structural molecule activity"/>
    <property type="evidence" value="ECO:0007669"/>
    <property type="project" value="InterPro"/>
</dbReference>
<evidence type="ECO:0000313" key="2">
    <source>
        <dbReference type="EMBL" id="QRQ95415.1"/>
    </source>
</evidence>
<dbReference type="EMBL" id="OGUS01000131">
    <property type="protein sequence ID" value="SPC17386.1"/>
    <property type="molecule type" value="Genomic_DNA"/>
</dbReference>
<gene>
    <name evidence="3" type="ORF">CO2235_90260</name>
    <name evidence="2" type="ORF">JTE92_18345</name>
</gene>
<dbReference type="NCBIfam" id="TIGR01539">
    <property type="entry name" value="portal_lambda"/>
    <property type="match status" value="1"/>
</dbReference>
<feature type="region of interest" description="Disordered" evidence="1">
    <location>
        <begin position="453"/>
        <end position="514"/>
    </location>
</feature>
<dbReference type="Proteomes" id="UP000256862">
    <property type="component" value="Chromosome CO2235"/>
</dbReference>
<name>A0A375GF29_9BURK</name>
<accession>A0A375GF29</accession>
<evidence type="ECO:0000313" key="3">
    <source>
        <dbReference type="EMBL" id="SPC17386.1"/>
    </source>
</evidence>
<organism evidence="3">
    <name type="scientific">Cupriavidus oxalaticus</name>
    <dbReference type="NCBI Taxonomy" id="96344"/>
    <lineage>
        <taxon>Bacteria</taxon>
        <taxon>Pseudomonadati</taxon>
        <taxon>Pseudomonadota</taxon>
        <taxon>Betaproteobacteria</taxon>
        <taxon>Burkholderiales</taxon>
        <taxon>Burkholderiaceae</taxon>
        <taxon>Cupriavidus</taxon>
    </lineage>
</organism>